<dbReference type="AlphaFoldDB" id="A0A382VWC1"/>
<sequence>HGQRKVQSRSARRQTHRVLHAEVFGKAGLETARIFTGARVPPIRRRVGGV</sequence>
<protein>
    <submittedName>
        <fullName evidence="1">Uncharacterized protein</fullName>
    </submittedName>
</protein>
<evidence type="ECO:0000313" key="1">
    <source>
        <dbReference type="EMBL" id="SVD50764.1"/>
    </source>
</evidence>
<reference evidence="1" key="1">
    <citation type="submission" date="2018-05" db="EMBL/GenBank/DDBJ databases">
        <authorList>
            <person name="Lanie J.A."/>
            <person name="Ng W.-L."/>
            <person name="Kazmierczak K.M."/>
            <person name="Andrzejewski T.M."/>
            <person name="Davidsen T.M."/>
            <person name="Wayne K.J."/>
            <person name="Tettelin H."/>
            <person name="Glass J.I."/>
            <person name="Rusch D."/>
            <person name="Podicherti R."/>
            <person name="Tsui H.-C.T."/>
            <person name="Winkler M.E."/>
        </authorList>
    </citation>
    <scope>NUCLEOTIDE SEQUENCE</scope>
</reference>
<feature type="non-terminal residue" evidence="1">
    <location>
        <position position="50"/>
    </location>
</feature>
<gene>
    <name evidence="1" type="ORF">METZ01_LOCUS403618</name>
</gene>
<feature type="non-terminal residue" evidence="1">
    <location>
        <position position="1"/>
    </location>
</feature>
<proteinExistence type="predicted"/>
<dbReference type="EMBL" id="UINC01155106">
    <property type="protein sequence ID" value="SVD50764.1"/>
    <property type="molecule type" value="Genomic_DNA"/>
</dbReference>
<name>A0A382VWC1_9ZZZZ</name>
<organism evidence="1">
    <name type="scientific">marine metagenome</name>
    <dbReference type="NCBI Taxonomy" id="408172"/>
    <lineage>
        <taxon>unclassified sequences</taxon>
        <taxon>metagenomes</taxon>
        <taxon>ecological metagenomes</taxon>
    </lineage>
</organism>
<accession>A0A382VWC1</accession>